<feature type="transmembrane region" description="Helical" evidence="1">
    <location>
        <begin position="164"/>
        <end position="181"/>
    </location>
</feature>
<evidence type="ECO:0000313" key="2">
    <source>
        <dbReference type="EMBL" id="OUR84513.1"/>
    </source>
</evidence>
<proteinExistence type="predicted"/>
<evidence type="ECO:0008006" key="4">
    <source>
        <dbReference type="Google" id="ProtNLM"/>
    </source>
</evidence>
<keyword evidence="1" id="KW-0472">Membrane</keyword>
<dbReference type="Proteomes" id="UP000243053">
    <property type="component" value="Unassembled WGS sequence"/>
</dbReference>
<feature type="transmembrane region" description="Helical" evidence="1">
    <location>
        <begin position="211"/>
        <end position="231"/>
    </location>
</feature>
<organism evidence="2 3">
    <name type="scientific">Colwellia psychrerythraea</name>
    <name type="common">Vibrio psychroerythus</name>
    <dbReference type="NCBI Taxonomy" id="28229"/>
    <lineage>
        <taxon>Bacteria</taxon>
        <taxon>Pseudomonadati</taxon>
        <taxon>Pseudomonadota</taxon>
        <taxon>Gammaproteobacteria</taxon>
        <taxon>Alteromonadales</taxon>
        <taxon>Colwelliaceae</taxon>
        <taxon>Colwellia</taxon>
    </lineage>
</organism>
<dbReference type="EMBL" id="MAAF01000016">
    <property type="protein sequence ID" value="OUR84513.1"/>
    <property type="molecule type" value="Genomic_DNA"/>
</dbReference>
<feature type="transmembrane region" description="Helical" evidence="1">
    <location>
        <begin position="243"/>
        <end position="268"/>
    </location>
</feature>
<dbReference type="AlphaFoldDB" id="A0A1Y5EP55"/>
<feature type="transmembrane region" description="Helical" evidence="1">
    <location>
        <begin position="188"/>
        <end position="205"/>
    </location>
</feature>
<reference evidence="3" key="1">
    <citation type="journal article" date="2017" name="Proc. Natl. Acad. Sci. U.S.A.">
        <title>Simulation of Deepwater Horizon oil plume reveals substrate specialization within a complex community of hydrocarbon degraders.</title>
        <authorList>
            <person name="Hu P."/>
            <person name="Dubinsky E.A."/>
            <person name="Probst A.J."/>
            <person name="Wang J."/>
            <person name="Sieber C.M.K."/>
            <person name="Tom L.M."/>
            <person name="Gardinali P."/>
            <person name="Banfield J.F."/>
            <person name="Atlas R.M."/>
            <person name="Andersen G.L."/>
        </authorList>
    </citation>
    <scope>NUCLEOTIDE SEQUENCE [LARGE SCALE GENOMIC DNA]</scope>
</reference>
<evidence type="ECO:0000313" key="3">
    <source>
        <dbReference type="Proteomes" id="UP000243053"/>
    </source>
</evidence>
<keyword evidence="1" id="KW-1133">Transmembrane helix</keyword>
<accession>A0A1Y5EP55</accession>
<keyword evidence="1" id="KW-0812">Transmembrane</keyword>
<gene>
    <name evidence="2" type="ORF">A9Q75_02370</name>
</gene>
<evidence type="ECO:0000256" key="1">
    <source>
        <dbReference type="SAM" id="Phobius"/>
    </source>
</evidence>
<feature type="transmembrane region" description="Helical" evidence="1">
    <location>
        <begin position="320"/>
        <end position="338"/>
    </location>
</feature>
<protein>
    <recommendedName>
        <fullName evidence="4">HupE / UreJ protein</fullName>
    </recommendedName>
</protein>
<dbReference type="Pfam" id="PF13795">
    <property type="entry name" value="HupE_UreJ_2"/>
    <property type="match status" value="1"/>
</dbReference>
<comment type="caution">
    <text evidence="2">The sequence shown here is derived from an EMBL/GenBank/DDBJ whole genome shotgun (WGS) entry which is preliminary data.</text>
</comment>
<name>A0A1Y5EP55_COLPS</name>
<sequence>MIFPLKIEIKILLRLTLLLPLLTFFCSEVLADDMRPASLTITATSNADFDVVWKVPLRNGKKEKISFVLPKSSQPLGLTRKHIINNAYIEYSQFHRAAGLSGMTLTIDGIENSTGDILVRIVGVNQETLTTVLNVDTPTYLIKKIVSLSPFDTAMTYIKIGIEHILIGLDHLLFVACLVYISGTRKKLLYTITGFTLAHSVTLFLSATNTMVIPIEPVEAVIALSIIFLAWEIAKNRQHSLSLRYPVLVSSSFGLLHGFGFAAVLSDIGLPETEKLLALLSFNIGVELGQLLFVLALFLLVKLASVLYKWLQHKPLTLPMLRLPISYLCGITATFWLLERLTAF</sequence>
<feature type="transmembrane region" description="Helical" evidence="1">
    <location>
        <begin position="288"/>
        <end position="308"/>
    </location>
</feature>
<dbReference type="InterPro" id="IPR032809">
    <property type="entry name" value="Put_HupE_UreJ"/>
</dbReference>